<protein>
    <submittedName>
        <fullName evidence="1">Uncharacterized protein</fullName>
    </submittedName>
</protein>
<dbReference type="OrthoDB" id="10264505at2759"/>
<gene>
    <name evidence="1" type="ORF">VP01_145g7</name>
</gene>
<sequence length="171" mass="18898">MLNLHSRLPPWPLAEESDVTSYFQASKTFESDSKYIGSRYGVSGLNAIPSDFPPSNSYSRTRARLQSTTRKQDQPKLLSNFSINNVSPLCFSLQSTRKHNIISTHTPRHLVPVGGTFKAPGDLLLPEAGRVAGLDEIAKSFLGLSSEERRSIIKKATVFLSELCVEMVVCL</sequence>
<accession>A0A0L6VK15</accession>
<dbReference type="VEuPathDB" id="FungiDB:VP01_145g7"/>
<evidence type="ECO:0000313" key="2">
    <source>
        <dbReference type="Proteomes" id="UP000037035"/>
    </source>
</evidence>
<dbReference type="Proteomes" id="UP000037035">
    <property type="component" value="Unassembled WGS sequence"/>
</dbReference>
<keyword evidence="2" id="KW-1185">Reference proteome</keyword>
<dbReference type="STRING" id="27349.A0A0L6VK15"/>
<name>A0A0L6VK15_9BASI</name>
<dbReference type="EMBL" id="LAVV01005110">
    <property type="protein sequence ID" value="KNZ61049.1"/>
    <property type="molecule type" value="Genomic_DNA"/>
</dbReference>
<proteinExistence type="predicted"/>
<comment type="caution">
    <text evidence="1">The sequence shown here is derived from an EMBL/GenBank/DDBJ whole genome shotgun (WGS) entry which is preliminary data.</text>
</comment>
<organism evidence="1 2">
    <name type="scientific">Puccinia sorghi</name>
    <dbReference type="NCBI Taxonomy" id="27349"/>
    <lineage>
        <taxon>Eukaryota</taxon>
        <taxon>Fungi</taxon>
        <taxon>Dikarya</taxon>
        <taxon>Basidiomycota</taxon>
        <taxon>Pucciniomycotina</taxon>
        <taxon>Pucciniomycetes</taxon>
        <taxon>Pucciniales</taxon>
        <taxon>Pucciniaceae</taxon>
        <taxon>Puccinia</taxon>
    </lineage>
</organism>
<evidence type="ECO:0000313" key="1">
    <source>
        <dbReference type="EMBL" id="KNZ61049.1"/>
    </source>
</evidence>
<reference evidence="1 2" key="1">
    <citation type="submission" date="2015-08" db="EMBL/GenBank/DDBJ databases">
        <title>Next Generation Sequencing and Analysis of the Genome of Puccinia sorghi L Schw, the Causal Agent of Maize Common Rust.</title>
        <authorList>
            <person name="Rochi L."/>
            <person name="Burguener G."/>
            <person name="Darino M."/>
            <person name="Turjanski A."/>
            <person name="Kreff E."/>
            <person name="Dieguez M.J."/>
            <person name="Sacco F."/>
        </authorList>
    </citation>
    <scope>NUCLEOTIDE SEQUENCE [LARGE SCALE GENOMIC DNA]</scope>
    <source>
        <strain evidence="1 2">RO10H11247</strain>
    </source>
</reference>
<dbReference type="AlphaFoldDB" id="A0A0L6VK15"/>